<dbReference type="InterPro" id="IPR006517">
    <property type="entry name" value="Phage_terminase_lsu-like_C"/>
</dbReference>
<sequence>MVSNAKAEYIALLEQKLLRQCRDDLHKFCRAIEIPGAPLNDNDDCDEFYPDNITPAKHHDLINQTLMEMAYKTPDEQGRIKKRVMFFMPPGSAKSTYATVVFPTWFMGQFKRKNIISVSYNDELATKFGRKCRSITRSAKYKQIFDADLVADNRAAHDWAITNGSTYMAGGILSGITGNRADGLIIDDPIKGRADADSPTIRERTWDEYKSSLRTRLKPNGFIAIIQTRWHEDDLSGRILPANYDGESGWIQAKDGEWWYVVCLQAQCEHENDPLGRQIGEWLWTEWFSPEHWKQEKITQGSRNWDALYQQKPKPSEGGIFKKNWFSERRYKVPPAEKIMIVQSWDTASKDKEFNDPSACTTWLVTRTRWYLLNVFKDKLIYPDLKNKIKTLYVRDKPDVVLIEDKSSGQELIPDLRADKDVSIPVVPIEPEQSKELRAHAVSPLCEAGLVWLPEFAEWLHEFESEFFAFPLSTKKDQVDSVTQFLRWIHVRSIELQVWGTGQQRVGFTMDVQQNEYDVDEDVGYGIVGGNNDFNGW</sequence>
<proteinExistence type="predicted"/>
<evidence type="ECO:0000259" key="2">
    <source>
        <dbReference type="Pfam" id="PF17289"/>
    </source>
</evidence>
<dbReference type="NCBIfam" id="TIGR01630">
    <property type="entry name" value="psiM2_ORF9"/>
    <property type="match status" value="1"/>
</dbReference>
<organism evidence="3 4">
    <name type="scientific">Acinetobacter corruptisaponis</name>
    <dbReference type="NCBI Taxonomy" id="3045147"/>
    <lineage>
        <taxon>Bacteria</taxon>
        <taxon>Pseudomonadati</taxon>
        <taxon>Pseudomonadota</taxon>
        <taxon>Gammaproteobacteria</taxon>
        <taxon>Moraxellales</taxon>
        <taxon>Moraxellaceae</taxon>
        <taxon>Acinetobacter</taxon>
    </lineage>
</organism>
<dbReference type="Pfam" id="PF03237">
    <property type="entry name" value="Terminase_6N"/>
    <property type="match status" value="1"/>
</dbReference>
<protein>
    <submittedName>
        <fullName evidence="3">Phage terminase large subunit</fullName>
    </submittedName>
</protein>
<dbReference type="Proteomes" id="UP001229836">
    <property type="component" value="Chromosome"/>
</dbReference>
<reference evidence="3 4" key="1">
    <citation type="submission" date="2023-05" db="EMBL/GenBank/DDBJ databases">
        <title>The complete genome of Acinetobacter sp. nov KCTC 92772.</title>
        <authorList>
            <person name="Zhou G."/>
        </authorList>
    </citation>
    <scope>NUCLEOTIDE SEQUENCE [LARGE SCALE GENOMIC DNA]</scope>
    <source>
        <strain evidence="3 4">KCTC 92772</strain>
    </source>
</reference>
<keyword evidence="4" id="KW-1185">Reference proteome</keyword>
<feature type="domain" description="Terminase large subunit gp17-like C-terminal" evidence="2">
    <location>
        <begin position="344"/>
        <end position="485"/>
    </location>
</feature>
<dbReference type="Gene3D" id="3.30.420.240">
    <property type="match status" value="1"/>
</dbReference>
<dbReference type="Gene3D" id="3.40.50.300">
    <property type="entry name" value="P-loop containing nucleotide triphosphate hydrolases"/>
    <property type="match status" value="1"/>
</dbReference>
<name>A0ABY8S4A5_9GAMM</name>
<dbReference type="InterPro" id="IPR035421">
    <property type="entry name" value="Terminase_6C"/>
</dbReference>
<dbReference type="InterPro" id="IPR027417">
    <property type="entry name" value="P-loop_NTPase"/>
</dbReference>
<dbReference type="EMBL" id="CP125669">
    <property type="protein sequence ID" value="WHP05779.1"/>
    <property type="molecule type" value="Genomic_DNA"/>
</dbReference>
<accession>A0ABY8S4A5</accession>
<evidence type="ECO:0000313" key="3">
    <source>
        <dbReference type="EMBL" id="WHP05779.1"/>
    </source>
</evidence>
<evidence type="ECO:0000256" key="1">
    <source>
        <dbReference type="ARBA" id="ARBA00022612"/>
    </source>
</evidence>
<evidence type="ECO:0000313" key="4">
    <source>
        <dbReference type="Proteomes" id="UP001229836"/>
    </source>
</evidence>
<gene>
    <name evidence="3" type="primary">terL</name>
    <name evidence="3" type="ORF">QLH32_17525</name>
</gene>
<keyword evidence="1" id="KW-1188">Viral release from host cell</keyword>
<dbReference type="Pfam" id="PF17289">
    <property type="entry name" value="Terminase_6C"/>
    <property type="match status" value="1"/>
</dbReference>
<dbReference type="RefSeq" id="WP_283267320.1">
    <property type="nucleotide sequence ID" value="NZ_CP125669.1"/>
</dbReference>